<name>A0ACC2PBK4_9HYME</name>
<sequence>MLSLCQLCIEHTFKMVQTSFLAASILLLVTAAWLSTAEKILFTNPNGGPGVELDVEALVRNKTFVDQQFKCLLNSVTCDDTVTPIIKGMILKALFHECQGCTEPEKKAYAVMKPILTKEYSREMNLVMTNYGLYDKYNNVTQANKYHGQLFNGSVV</sequence>
<reference evidence="1" key="1">
    <citation type="submission" date="2023-04" db="EMBL/GenBank/DDBJ databases">
        <title>A chromosome-level genome assembly of the parasitoid wasp Eretmocerus hayati.</title>
        <authorList>
            <person name="Zhong Y."/>
            <person name="Liu S."/>
            <person name="Liu Y."/>
        </authorList>
    </citation>
    <scope>NUCLEOTIDE SEQUENCE</scope>
    <source>
        <strain evidence="1">ZJU_SS_LIU_2023</strain>
    </source>
</reference>
<gene>
    <name evidence="1" type="ORF">QAD02_016582</name>
</gene>
<keyword evidence="2" id="KW-1185">Reference proteome</keyword>
<evidence type="ECO:0000313" key="2">
    <source>
        <dbReference type="Proteomes" id="UP001239111"/>
    </source>
</evidence>
<comment type="caution">
    <text evidence="1">The sequence shown here is derived from an EMBL/GenBank/DDBJ whole genome shotgun (WGS) entry which is preliminary data.</text>
</comment>
<dbReference type="EMBL" id="CM056742">
    <property type="protein sequence ID" value="KAJ8680795.1"/>
    <property type="molecule type" value="Genomic_DNA"/>
</dbReference>
<accession>A0ACC2PBK4</accession>
<evidence type="ECO:0000313" key="1">
    <source>
        <dbReference type="EMBL" id="KAJ8680795.1"/>
    </source>
</evidence>
<dbReference type="Proteomes" id="UP001239111">
    <property type="component" value="Chromosome 2"/>
</dbReference>
<protein>
    <submittedName>
        <fullName evidence="1">Uncharacterized protein</fullName>
    </submittedName>
</protein>
<proteinExistence type="predicted"/>
<organism evidence="1 2">
    <name type="scientific">Eretmocerus hayati</name>
    <dbReference type="NCBI Taxonomy" id="131215"/>
    <lineage>
        <taxon>Eukaryota</taxon>
        <taxon>Metazoa</taxon>
        <taxon>Ecdysozoa</taxon>
        <taxon>Arthropoda</taxon>
        <taxon>Hexapoda</taxon>
        <taxon>Insecta</taxon>
        <taxon>Pterygota</taxon>
        <taxon>Neoptera</taxon>
        <taxon>Endopterygota</taxon>
        <taxon>Hymenoptera</taxon>
        <taxon>Apocrita</taxon>
        <taxon>Proctotrupomorpha</taxon>
        <taxon>Chalcidoidea</taxon>
        <taxon>Aphelinidae</taxon>
        <taxon>Aphelininae</taxon>
        <taxon>Eretmocerus</taxon>
    </lineage>
</organism>